<dbReference type="PIRSF" id="PIRSF006603">
    <property type="entry name" value="DinF"/>
    <property type="match status" value="1"/>
</dbReference>
<evidence type="ECO:0000256" key="5">
    <source>
        <dbReference type="ARBA" id="ARBA00022449"/>
    </source>
</evidence>
<keyword evidence="6" id="KW-1003">Cell membrane</keyword>
<accession>A0ABU4WBC6</accession>
<feature type="transmembrane region" description="Helical" evidence="13">
    <location>
        <begin position="20"/>
        <end position="37"/>
    </location>
</feature>
<evidence type="ECO:0000256" key="8">
    <source>
        <dbReference type="ARBA" id="ARBA00022989"/>
    </source>
</evidence>
<dbReference type="InterPro" id="IPR050222">
    <property type="entry name" value="MATE_MdtK"/>
</dbReference>
<dbReference type="NCBIfam" id="TIGR00797">
    <property type="entry name" value="matE"/>
    <property type="match status" value="1"/>
</dbReference>
<evidence type="ECO:0000313" key="15">
    <source>
        <dbReference type="Proteomes" id="UP001279681"/>
    </source>
</evidence>
<name>A0ABU4WBC6_9FUSO</name>
<feature type="transmembrane region" description="Helical" evidence="13">
    <location>
        <begin position="138"/>
        <end position="156"/>
    </location>
</feature>
<gene>
    <name evidence="14" type="ORF">RFV38_10105</name>
</gene>
<dbReference type="PANTHER" id="PTHR43298:SF2">
    <property type="entry name" value="FMN_FAD EXPORTER YEEO-RELATED"/>
    <property type="match status" value="1"/>
</dbReference>
<reference evidence="15" key="1">
    <citation type="submission" date="2023-07" db="EMBL/GenBank/DDBJ databases">
        <authorList>
            <person name="Colorado M.A."/>
            <person name="Villamil L.M."/>
            <person name="Melo J.F."/>
            <person name="Rodriguez J.A."/>
            <person name="Ruiz R.Y."/>
        </authorList>
    </citation>
    <scope>NUCLEOTIDE SEQUENCE [LARGE SCALE GENOMIC DNA]</scope>
    <source>
        <strain evidence="15">C33</strain>
    </source>
</reference>
<feature type="transmembrane region" description="Helical" evidence="13">
    <location>
        <begin position="197"/>
        <end position="217"/>
    </location>
</feature>
<feature type="transmembrane region" description="Helical" evidence="13">
    <location>
        <begin position="420"/>
        <end position="438"/>
    </location>
</feature>
<feature type="transmembrane region" description="Helical" evidence="13">
    <location>
        <begin position="237"/>
        <end position="261"/>
    </location>
</feature>
<evidence type="ECO:0000256" key="3">
    <source>
        <dbReference type="ARBA" id="ARBA00022106"/>
    </source>
</evidence>
<evidence type="ECO:0000256" key="1">
    <source>
        <dbReference type="ARBA" id="ARBA00004651"/>
    </source>
</evidence>
<evidence type="ECO:0000256" key="7">
    <source>
        <dbReference type="ARBA" id="ARBA00022692"/>
    </source>
</evidence>
<sequence length="462" mass="50319">MKQQELTLHDGDIRKLLVKYSIPAIISMLVSALYNVVDRIFIGNMEEVGALAITGVGITMPIVTIVLAFSMLIGIGATANISIKLGEKRRDSAEKIMGNIITLSVFLGFIITVLGIIYKNPILKAFGASESTLKYASEYITVILYGTIFNIMGYALNSTIRADGNPKICSAIMVFSCFVNIILDPIFIFTFGLGIKGAAYATVLSQVMTALLSYLYYISKKSDLKIKKENLSLDKDIVKLILAIGISPFTMQLATSMVQVVNNNALKTHGGDLAIGAMATVNAVALLCFMPVFGISQGAQPVIGYNFGAKQYHRMEEAYKIATWSGVIIFTVALFFIELFPGTIVGLFNKNPDIMGISIHGMRIYLMAMPAIGLGMAGSNYFLAIGEGKAAMFLSLLRQVLLLIPLIMIFSSAYGLTGIWLAQPICDIIAAIVTVLMVRKSLSKYTGSQFSLFKIRKVRVYE</sequence>
<dbReference type="InterPro" id="IPR048279">
    <property type="entry name" value="MdtK-like"/>
</dbReference>
<evidence type="ECO:0000313" key="14">
    <source>
        <dbReference type="EMBL" id="MDX8336842.1"/>
    </source>
</evidence>
<evidence type="ECO:0000256" key="4">
    <source>
        <dbReference type="ARBA" id="ARBA00022448"/>
    </source>
</evidence>
<protein>
    <recommendedName>
        <fullName evidence="3">Multidrug export protein MepA</fullName>
    </recommendedName>
    <alternativeName>
        <fullName evidence="12">Multidrug-efflux transporter</fullName>
    </alternativeName>
</protein>
<feature type="transmembrane region" description="Helical" evidence="13">
    <location>
        <begin position="96"/>
        <end position="118"/>
    </location>
</feature>
<evidence type="ECO:0000256" key="6">
    <source>
        <dbReference type="ARBA" id="ARBA00022475"/>
    </source>
</evidence>
<proteinExistence type="inferred from homology"/>
<feature type="transmembrane region" description="Helical" evidence="13">
    <location>
        <begin position="396"/>
        <end position="414"/>
    </location>
</feature>
<dbReference type="RefSeq" id="WP_320314221.1">
    <property type="nucleotide sequence ID" value="NZ_JAVIKH010000014.1"/>
</dbReference>
<keyword evidence="4" id="KW-0813">Transport</keyword>
<feature type="transmembrane region" description="Helical" evidence="13">
    <location>
        <begin position="168"/>
        <end position="191"/>
    </location>
</feature>
<comment type="similarity">
    <text evidence="2">Belongs to the multi antimicrobial extrusion (MATE) (TC 2.A.66.1) family. MepA subfamily.</text>
</comment>
<dbReference type="CDD" id="cd13143">
    <property type="entry name" value="MATE_MepA_like"/>
    <property type="match status" value="1"/>
</dbReference>
<dbReference type="InterPro" id="IPR002528">
    <property type="entry name" value="MATE_fam"/>
</dbReference>
<keyword evidence="15" id="KW-1185">Reference proteome</keyword>
<keyword evidence="11" id="KW-0046">Antibiotic resistance</keyword>
<dbReference type="InterPro" id="IPR045070">
    <property type="entry name" value="MATE_MepA-like"/>
</dbReference>
<dbReference type="EMBL" id="JAVIKH010000014">
    <property type="protein sequence ID" value="MDX8336842.1"/>
    <property type="molecule type" value="Genomic_DNA"/>
</dbReference>
<evidence type="ECO:0000256" key="2">
    <source>
        <dbReference type="ARBA" id="ARBA00008417"/>
    </source>
</evidence>
<evidence type="ECO:0000256" key="9">
    <source>
        <dbReference type="ARBA" id="ARBA00023065"/>
    </source>
</evidence>
<keyword evidence="8 13" id="KW-1133">Transmembrane helix</keyword>
<evidence type="ECO:0000256" key="11">
    <source>
        <dbReference type="ARBA" id="ARBA00023251"/>
    </source>
</evidence>
<dbReference type="PANTHER" id="PTHR43298">
    <property type="entry name" value="MULTIDRUG RESISTANCE PROTEIN NORM-RELATED"/>
    <property type="match status" value="1"/>
</dbReference>
<feature type="transmembrane region" description="Helical" evidence="13">
    <location>
        <begin position="273"/>
        <end position="293"/>
    </location>
</feature>
<keyword evidence="5" id="KW-0050">Antiport</keyword>
<organism evidence="14 15">
    <name type="scientific">Candidatus Cetobacterium colombiensis</name>
    <dbReference type="NCBI Taxonomy" id="3073100"/>
    <lineage>
        <taxon>Bacteria</taxon>
        <taxon>Fusobacteriati</taxon>
        <taxon>Fusobacteriota</taxon>
        <taxon>Fusobacteriia</taxon>
        <taxon>Fusobacteriales</taxon>
        <taxon>Fusobacteriaceae</taxon>
        <taxon>Cetobacterium</taxon>
    </lineage>
</organism>
<feature type="transmembrane region" description="Helical" evidence="13">
    <location>
        <begin position="364"/>
        <end position="384"/>
    </location>
</feature>
<keyword evidence="7 13" id="KW-0812">Transmembrane</keyword>
<keyword evidence="9" id="KW-0406">Ion transport</keyword>
<dbReference type="Pfam" id="PF01554">
    <property type="entry name" value="MatE"/>
    <property type="match status" value="2"/>
</dbReference>
<evidence type="ECO:0000256" key="12">
    <source>
        <dbReference type="ARBA" id="ARBA00031636"/>
    </source>
</evidence>
<dbReference type="Proteomes" id="UP001279681">
    <property type="component" value="Unassembled WGS sequence"/>
</dbReference>
<evidence type="ECO:0000256" key="13">
    <source>
        <dbReference type="SAM" id="Phobius"/>
    </source>
</evidence>
<feature type="transmembrane region" description="Helical" evidence="13">
    <location>
        <begin position="49"/>
        <end position="75"/>
    </location>
</feature>
<feature type="transmembrane region" description="Helical" evidence="13">
    <location>
        <begin position="321"/>
        <end position="344"/>
    </location>
</feature>
<keyword evidence="10 13" id="KW-0472">Membrane</keyword>
<comment type="subcellular location">
    <subcellularLocation>
        <location evidence="1">Cell membrane</location>
        <topology evidence="1">Multi-pass membrane protein</topology>
    </subcellularLocation>
</comment>
<comment type="caution">
    <text evidence="14">The sequence shown here is derived from an EMBL/GenBank/DDBJ whole genome shotgun (WGS) entry which is preliminary data.</text>
</comment>
<evidence type="ECO:0000256" key="10">
    <source>
        <dbReference type="ARBA" id="ARBA00023136"/>
    </source>
</evidence>